<gene>
    <name evidence="2" type="ORF">T07_639</name>
</gene>
<organism evidence="2 3">
    <name type="scientific">Trichinella nelsoni</name>
    <dbReference type="NCBI Taxonomy" id="6336"/>
    <lineage>
        <taxon>Eukaryota</taxon>
        <taxon>Metazoa</taxon>
        <taxon>Ecdysozoa</taxon>
        <taxon>Nematoda</taxon>
        <taxon>Enoplea</taxon>
        <taxon>Dorylaimia</taxon>
        <taxon>Trichinellida</taxon>
        <taxon>Trichinellidae</taxon>
        <taxon>Trichinella</taxon>
    </lineage>
</organism>
<dbReference type="EMBL" id="JYDL01000065">
    <property type="protein sequence ID" value="KRX19019.1"/>
    <property type="molecule type" value="Genomic_DNA"/>
</dbReference>
<reference evidence="2 3" key="1">
    <citation type="submission" date="2015-01" db="EMBL/GenBank/DDBJ databases">
        <title>Evolution of Trichinella species and genotypes.</title>
        <authorList>
            <person name="Korhonen P.K."/>
            <person name="Edoardo P."/>
            <person name="Giuseppe L.R."/>
            <person name="Gasser R.B."/>
        </authorList>
    </citation>
    <scope>NUCLEOTIDE SEQUENCE [LARGE SCALE GENOMIC DNA]</scope>
    <source>
        <strain evidence="2">ISS37</strain>
    </source>
</reference>
<keyword evidence="3" id="KW-1185">Reference proteome</keyword>
<evidence type="ECO:0000313" key="2">
    <source>
        <dbReference type="EMBL" id="KRX19019.1"/>
    </source>
</evidence>
<comment type="caution">
    <text evidence="2">The sequence shown here is derived from an EMBL/GenBank/DDBJ whole genome shotgun (WGS) entry which is preliminary data.</text>
</comment>
<proteinExistence type="predicted"/>
<evidence type="ECO:0000313" key="3">
    <source>
        <dbReference type="Proteomes" id="UP000054630"/>
    </source>
</evidence>
<dbReference type="AlphaFoldDB" id="A0A0V0RX38"/>
<dbReference type="OrthoDB" id="10463552at2759"/>
<accession>A0A0V0RX38</accession>
<feature type="chain" id="PRO_5006868311" evidence="1">
    <location>
        <begin position="21"/>
        <end position="116"/>
    </location>
</feature>
<protein>
    <submittedName>
        <fullName evidence="2">Uncharacterized protein</fullName>
    </submittedName>
</protein>
<evidence type="ECO:0000256" key="1">
    <source>
        <dbReference type="SAM" id="SignalP"/>
    </source>
</evidence>
<feature type="signal peptide" evidence="1">
    <location>
        <begin position="1"/>
        <end position="20"/>
    </location>
</feature>
<keyword evidence="1" id="KW-0732">Signal</keyword>
<dbReference type="Proteomes" id="UP000054630">
    <property type="component" value="Unassembled WGS sequence"/>
</dbReference>
<name>A0A0V0RX38_9BILA</name>
<sequence>MRATTNAVTWLLFKFVTVQYDVMEIENYQEIGHLILIKNLPNNVPYFSPIYLQYTSCAECREIRIICKNAFFIFTVLNCILQLAEPIFRYDFQIISKKINAKLFKLFLVENFGIME</sequence>